<evidence type="ECO:0000313" key="1">
    <source>
        <dbReference type="EMBL" id="KAF9143969.1"/>
    </source>
</evidence>
<sequence length="270" mass="30835">MSHHKDKVFDPVTKFDTLQSDTGTLARYRVGSKYHPEDSAHFKVLISIPRLFGGELTTDGMTLDIKTWHLGNANLRLLHLSTDVGHITIHNGTRIGPEYRINQRAMHTKAFYANIRQRGSIHFDSPMAAAQFSRDFHAHLETREGDITFDALTNMFKAYPPDEPWFPTDLPERLHYFNFVAHKGNIHFDIQSDGIFLGLWYGGMTKIDARADSGSVQGNFRIGWLVNTFVDMQATQGCDLRLTRDSNAGIYFEDYVYQDDDHGNVTTIRH</sequence>
<gene>
    <name evidence="1" type="ORF">BG015_000242</name>
</gene>
<accession>A0A9P5V7Q9</accession>
<dbReference type="Proteomes" id="UP000748756">
    <property type="component" value="Unassembled WGS sequence"/>
</dbReference>
<organism evidence="1 2">
    <name type="scientific">Linnemannia schmuckeri</name>
    <dbReference type="NCBI Taxonomy" id="64567"/>
    <lineage>
        <taxon>Eukaryota</taxon>
        <taxon>Fungi</taxon>
        <taxon>Fungi incertae sedis</taxon>
        <taxon>Mucoromycota</taxon>
        <taxon>Mortierellomycotina</taxon>
        <taxon>Mortierellomycetes</taxon>
        <taxon>Mortierellales</taxon>
        <taxon>Mortierellaceae</taxon>
        <taxon>Linnemannia</taxon>
    </lineage>
</organism>
<dbReference type="EMBL" id="JAAAUQ010001034">
    <property type="protein sequence ID" value="KAF9143969.1"/>
    <property type="molecule type" value="Genomic_DNA"/>
</dbReference>
<keyword evidence="2" id="KW-1185">Reference proteome</keyword>
<dbReference type="AlphaFoldDB" id="A0A9P5V7Q9"/>
<protein>
    <submittedName>
        <fullName evidence="1">Uncharacterized protein</fullName>
    </submittedName>
</protein>
<dbReference type="OrthoDB" id="2392228at2759"/>
<evidence type="ECO:0000313" key="2">
    <source>
        <dbReference type="Proteomes" id="UP000748756"/>
    </source>
</evidence>
<name>A0A9P5V7Q9_9FUNG</name>
<proteinExistence type="predicted"/>
<comment type="caution">
    <text evidence="1">The sequence shown here is derived from an EMBL/GenBank/DDBJ whole genome shotgun (WGS) entry which is preliminary data.</text>
</comment>
<reference evidence="1" key="1">
    <citation type="journal article" date="2020" name="Fungal Divers.">
        <title>Resolving the Mortierellaceae phylogeny through synthesis of multi-gene phylogenetics and phylogenomics.</title>
        <authorList>
            <person name="Vandepol N."/>
            <person name="Liber J."/>
            <person name="Desiro A."/>
            <person name="Na H."/>
            <person name="Kennedy M."/>
            <person name="Barry K."/>
            <person name="Grigoriev I.V."/>
            <person name="Miller A.N."/>
            <person name="O'Donnell K."/>
            <person name="Stajich J.E."/>
            <person name="Bonito G."/>
        </authorList>
    </citation>
    <scope>NUCLEOTIDE SEQUENCE</scope>
    <source>
        <strain evidence="1">NRRL 6426</strain>
    </source>
</reference>